<sequence length="59" mass="6533">MKLTFKENNAAVTYEVNGDINISPAFIAEFGYIEGTNLTPKDFTFDCKSSGIGINLKKR</sequence>
<name>A0A0F9GH62_9ZZZZ</name>
<organism evidence="1">
    <name type="scientific">marine sediment metagenome</name>
    <dbReference type="NCBI Taxonomy" id="412755"/>
    <lineage>
        <taxon>unclassified sequences</taxon>
        <taxon>metagenomes</taxon>
        <taxon>ecological metagenomes</taxon>
    </lineage>
</organism>
<comment type="caution">
    <text evidence="1">The sequence shown here is derived from an EMBL/GenBank/DDBJ whole genome shotgun (WGS) entry which is preliminary data.</text>
</comment>
<evidence type="ECO:0000313" key="1">
    <source>
        <dbReference type="EMBL" id="KKL89886.1"/>
    </source>
</evidence>
<accession>A0A0F9GH62</accession>
<dbReference type="AlphaFoldDB" id="A0A0F9GH62"/>
<proteinExistence type="predicted"/>
<dbReference type="EMBL" id="LAZR01020162">
    <property type="protein sequence ID" value="KKL89886.1"/>
    <property type="molecule type" value="Genomic_DNA"/>
</dbReference>
<reference evidence="1" key="1">
    <citation type="journal article" date="2015" name="Nature">
        <title>Complex archaea that bridge the gap between prokaryotes and eukaryotes.</title>
        <authorList>
            <person name="Spang A."/>
            <person name="Saw J.H."/>
            <person name="Jorgensen S.L."/>
            <person name="Zaremba-Niedzwiedzka K."/>
            <person name="Martijn J."/>
            <person name="Lind A.E."/>
            <person name="van Eijk R."/>
            <person name="Schleper C."/>
            <person name="Guy L."/>
            <person name="Ettema T.J."/>
        </authorList>
    </citation>
    <scope>NUCLEOTIDE SEQUENCE</scope>
</reference>
<gene>
    <name evidence="1" type="ORF">LCGC14_1910200</name>
</gene>
<protein>
    <submittedName>
        <fullName evidence="1">Uncharacterized protein</fullName>
    </submittedName>
</protein>